<comment type="caution">
    <text evidence="1">The sequence shown here is derived from an EMBL/GenBank/DDBJ whole genome shotgun (WGS) entry which is preliminary data.</text>
</comment>
<gene>
    <name evidence="1" type="ORF">L0P92_21075</name>
</gene>
<dbReference type="RefSeq" id="WP_234764355.1">
    <property type="nucleotide sequence ID" value="NZ_JAKEIP010000086.1"/>
</dbReference>
<dbReference type="EMBL" id="JAKEIP010000086">
    <property type="protein sequence ID" value="MCF1596041.1"/>
    <property type="molecule type" value="Genomic_DNA"/>
</dbReference>
<organism evidence="1 2">
    <name type="scientific">Streptomyces muensis</name>
    <dbReference type="NCBI Taxonomy" id="1077944"/>
    <lineage>
        <taxon>Bacteria</taxon>
        <taxon>Bacillati</taxon>
        <taxon>Actinomycetota</taxon>
        <taxon>Actinomycetes</taxon>
        <taxon>Kitasatosporales</taxon>
        <taxon>Streptomycetaceae</taxon>
        <taxon>Streptomyces</taxon>
    </lineage>
</organism>
<evidence type="ECO:0000313" key="1">
    <source>
        <dbReference type="EMBL" id="MCF1596041.1"/>
    </source>
</evidence>
<keyword evidence="2" id="KW-1185">Reference proteome</keyword>
<reference evidence="1" key="1">
    <citation type="submission" date="2022-01" db="EMBL/GenBank/DDBJ databases">
        <title>Draft Genome Sequences of Seven Type Strains of the Genus Streptomyces.</title>
        <authorList>
            <person name="Aziz S."/>
            <person name="Coretto E."/>
            <person name="Chronakova A."/>
            <person name="Sproer C."/>
            <person name="Huber K."/>
            <person name="Nouioui I."/>
            <person name="Gross H."/>
        </authorList>
    </citation>
    <scope>NUCLEOTIDE SEQUENCE</scope>
    <source>
        <strain evidence="1">DSM 103493</strain>
    </source>
</reference>
<accession>A0A9X1PZY3</accession>
<dbReference type="InterPro" id="IPR029074">
    <property type="entry name" value="Imm49"/>
</dbReference>
<dbReference type="Pfam" id="PF15575">
    <property type="entry name" value="Imm49"/>
    <property type="match status" value="1"/>
</dbReference>
<proteinExistence type="predicted"/>
<dbReference type="AlphaFoldDB" id="A0A9X1PZY3"/>
<evidence type="ECO:0000313" key="2">
    <source>
        <dbReference type="Proteomes" id="UP001139384"/>
    </source>
</evidence>
<dbReference type="Proteomes" id="UP001139384">
    <property type="component" value="Unassembled WGS sequence"/>
</dbReference>
<sequence>MESLVRSTEDDVDMLVGHPHTFNLALNSALRNAKAHCASDSDAAVIETWEAWVAAMQIGSALFRSATSPDPTVDCLISGKVRTIPSTGPASHANAGNWLTAFYLALVCREQRRLTELSDVPISLLRESGAVYDEYIYDWVDALQTYWKQGPSLGVKLVAAIKGTDPEVLRVADRSLMLRVLYPPLNLFYRLVRGDSERFNIELVKALEWHKEYWTAEGSRAAQVNGLVALGPLAMACLAHDGGVAIEVESGYIPKYLLERGRVGDFPT</sequence>
<name>A0A9X1PZY3_STRM4</name>
<protein>
    <submittedName>
        <fullName evidence="1">Immunity 49 family protein</fullName>
    </submittedName>
</protein>